<feature type="compositionally biased region" description="Low complexity" evidence="1">
    <location>
        <begin position="291"/>
        <end position="301"/>
    </location>
</feature>
<organism evidence="3 4">
    <name type="scientific">Xanthomonas oryzae pv. oryzae (strain KACC10331 / KXO85)</name>
    <dbReference type="NCBI Taxonomy" id="291331"/>
    <lineage>
        <taxon>Bacteria</taxon>
        <taxon>Pseudomonadati</taxon>
        <taxon>Pseudomonadota</taxon>
        <taxon>Gammaproteobacteria</taxon>
        <taxon>Lysobacterales</taxon>
        <taxon>Lysobacteraceae</taxon>
        <taxon>Xanthomonas</taxon>
    </lineage>
</organism>
<gene>
    <name evidence="3" type="ordered locus">XOO4409</name>
</gene>
<evidence type="ECO:0000259" key="2">
    <source>
        <dbReference type="Pfam" id="PF04366"/>
    </source>
</evidence>
<feature type="compositionally biased region" description="Pro residues" evidence="1">
    <location>
        <begin position="279"/>
        <end position="290"/>
    </location>
</feature>
<reference evidence="3 4" key="1">
    <citation type="journal article" date="2005" name="Nucleic Acids Res.">
        <title>The genome sequence of Xanthomonas oryzae pathovar oryzae KACC10331, the bacterial blight pathogen of rice.</title>
        <authorList>
            <person name="Lee B.M."/>
            <person name="Park Y.J."/>
            <person name="Park D.S."/>
            <person name="Kang H.W."/>
            <person name="Kim J.G."/>
            <person name="Song E.S."/>
            <person name="Park I.C."/>
            <person name="Yoon U.H."/>
            <person name="Hahn J.H."/>
            <person name="Koo B.S."/>
            <person name="Lee G.B."/>
            <person name="Kim H."/>
            <person name="Park H.S."/>
            <person name="Yoon K.O."/>
            <person name="Kim J.H."/>
            <person name="Jung C.H."/>
            <person name="Koh N.H."/>
            <person name="Seo J.S."/>
            <person name="Go S.J."/>
        </authorList>
    </citation>
    <scope>NUCLEOTIDE SEQUENCE [LARGE SCALE GENOMIC DNA]</scope>
    <source>
        <strain evidence="4">KACC10331 / KXO85</strain>
    </source>
</reference>
<dbReference type="STRING" id="291331.XOO4409"/>
<dbReference type="PANTHER" id="PTHR15629:SF2">
    <property type="entry name" value="SH3 DOMAIN-CONTAINING YSC84-LIKE PROTEIN 1"/>
    <property type="match status" value="1"/>
</dbReference>
<dbReference type="AlphaFoldDB" id="Q5GUG0"/>
<dbReference type="HOGENOM" id="CLU_015320_4_0_6"/>
<feature type="compositionally biased region" description="Polar residues" evidence="1">
    <location>
        <begin position="303"/>
        <end position="312"/>
    </location>
</feature>
<dbReference type="Proteomes" id="UP000006735">
    <property type="component" value="Chromosome"/>
</dbReference>
<dbReference type="KEGG" id="xoo:XOO4409"/>
<dbReference type="InterPro" id="IPR007461">
    <property type="entry name" value="Ysc84_actin-binding"/>
</dbReference>
<dbReference type="CDD" id="cd11524">
    <property type="entry name" value="SYLF"/>
    <property type="match status" value="1"/>
</dbReference>
<dbReference type="PANTHER" id="PTHR15629">
    <property type="entry name" value="SH3YL1 PROTEIN"/>
    <property type="match status" value="1"/>
</dbReference>
<evidence type="ECO:0000313" key="4">
    <source>
        <dbReference type="Proteomes" id="UP000006735"/>
    </source>
</evidence>
<protein>
    <recommendedName>
        <fullName evidence="2">Ysc84 actin-binding domain-containing protein</fullName>
    </recommendedName>
</protein>
<name>Q5GUG0_XANOR</name>
<dbReference type="GO" id="GO:0035091">
    <property type="term" value="F:phosphatidylinositol binding"/>
    <property type="evidence" value="ECO:0007669"/>
    <property type="project" value="TreeGrafter"/>
</dbReference>
<accession>Q5GUG0</accession>
<dbReference type="Pfam" id="PF04366">
    <property type="entry name" value="Ysc84"/>
    <property type="match status" value="1"/>
</dbReference>
<dbReference type="InterPro" id="IPR051702">
    <property type="entry name" value="SH3_domain_YSC84-like"/>
</dbReference>
<feature type="compositionally biased region" description="Basic and acidic residues" evidence="1">
    <location>
        <begin position="327"/>
        <end position="338"/>
    </location>
</feature>
<evidence type="ECO:0000313" key="3">
    <source>
        <dbReference type="EMBL" id="AAW77663.1"/>
    </source>
</evidence>
<evidence type="ECO:0000256" key="1">
    <source>
        <dbReference type="SAM" id="MobiDB-lite"/>
    </source>
</evidence>
<sequence length="338" mass="35467">MAAIGPLLPCRLRSPPIHCAGTNVGALLSLTEYPLELVMPRLSRLALLLSLTLFAGHAVAGPEEDQRARNAVRVLTEIMKIPEQAIPDKLLDEARAIVVIPDTLKAGLVIGGRRGHGLMSMKNPDGSWSQPVFVKLTGGSIGFQAGVQSSDVVLVFRNDRSLDNIVNGKFTLGADAGVAAGPVGRNAAAATDGQLKAEIWSWSRARGLFAGVALDGAVLQIDDAADLNAYGGGATPRMIFEGRTNERPSTDVIAFRDRLEEATYTAGANRGTDAAIGAPPAPRPQTPPPAQAQQPTTVPPANEASTVPMQPSVTPPAKQGFQPVSEGEIRTESLDGKR</sequence>
<feature type="region of interest" description="Disordered" evidence="1">
    <location>
        <begin position="265"/>
        <end position="338"/>
    </location>
</feature>
<feature type="domain" description="Ysc84 actin-binding" evidence="2">
    <location>
        <begin position="137"/>
        <end position="251"/>
    </location>
</feature>
<dbReference type="EMBL" id="AE013598">
    <property type="protein sequence ID" value="AAW77663.1"/>
    <property type="molecule type" value="Genomic_DNA"/>
</dbReference>
<keyword evidence="4" id="KW-1185">Reference proteome</keyword>
<proteinExistence type="predicted"/>